<evidence type="ECO:0000313" key="2">
    <source>
        <dbReference type="Proteomes" id="UP001652445"/>
    </source>
</evidence>
<dbReference type="Proteomes" id="UP001652445">
    <property type="component" value="Unassembled WGS sequence"/>
</dbReference>
<proteinExistence type="predicted"/>
<keyword evidence="2" id="KW-1185">Reference proteome</keyword>
<organism evidence="1 2">
    <name type="scientific">Paenibacillus baimaensis</name>
    <dbReference type="NCBI Taxonomy" id="2982185"/>
    <lineage>
        <taxon>Bacteria</taxon>
        <taxon>Bacillati</taxon>
        <taxon>Bacillota</taxon>
        <taxon>Bacilli</taxon>
        <taxon>Bacillales</taxon>
        <taxon>Paenibacillaceae</taxon>
        <taxon>Paenibacillus</taxon>
    </lineage>
</organism>
<dbReference type="EMBL" id="JAOQIO010000094">
    <property type="protein sequence ID" value="MCU6795480.1"/>
    <property type="molecule type" value="Genomic_DNA"/>
</dbReference>
<protein>
    <submittedName>
        <fullName evidence="1">Uncharacterized protein</fullName>
    </submittedName>
</protein>
<accession>A0ABT2ULE8</accession>
<gene>
    <name evidence="1" type="ORF">OB236_25535</name>
</gene>
<reference evidence="1 2" key="1">
    <citation type="submission" date="2022-09" db="EMBL/GenBank/DDBJ databases">
        <authorList>
            <person name="Han X.L."/>
            <person name="Wang Q."/>
            <person name="Lu T."/>
        </authorList>
    </citation>
    <scope>NUCLEOTIDE SEQUENCE [LARGE SCALE GENOMIC DNA]</scope>
    <source>
        <strain evidence="1 2">WQ 127069</strain>
    </source>
</reference>
<comment type="caution">
    <text evidence="1">The sequence shown here is derived from an EMBL/GenBank/DDBJ whole genome shotgun (WGS) entry which is preliminary data.</text>
</comment>
<sequence>MEDRCSEEKQYELLKKMLRQEVDLDPRYSIQKRRWSATERDEFLLYYQPQIRTVG</sequence>
<name>A0ABT2ULE8_9BACL</name>
<evidence type="ECO:0000313" key="1">
    <source>
        <dbReference type="EMBL" id="MCU6795480.1"/>
    </source>
</evidence>